<dbReference type="EMBL" id="BAABHD010000022">
    <property type="protein sequence ID" value="GAA4452522.1"/>
    <property type="molecule type" value="Genomic_DNA"/>
</dbReference>
<evidence type="ECO:0000313" key="11">
    <source>
        <dbReference type="EMBL" id="GAA4452522.1"/>
    </source>
</evidence>
<keyword evidence="12" id="KW-1185">Reference proteome</keyword>
<evidence type="ECO:0000256" key="8">
    <source>
        <dbReference type="SAM" id="SignalP"/>
    </source>
</evidence>
<dbReference type="RefSeq" id="WP_345242354.1">
    <property type="nucleotide sequence ID" value="NZ_BAABHD010000022.1"/>
</dbReference>
<feature type="domain" description="Outer membrane protein beta-barrel" evidence="10">
    <location>
        <begin position="396"/>
        <end position="803"/>
    </location>
</feature>
<keyword evidence="7" id="KW-0998">Cell outer membrane</keyword>
<dbReference type="Proteomes" id="UP001501175">
    <property type="component" value="Unassembled WGS sequence"/>
</dbReference>
<feature type="domain" description="TonB-dependent receptor plug" evidence="9">
    <location>
        <begin position="168"/>
        <end position="246"/>
    </location>
</feature>
<dbReference type="Gene3D" id="2.60.40.1120">
    <property type="entry name" value="Carboxypeptidase-like, regulatory domain"/>
    <property type="match status" value="1"/>
</dbReference>
<dbReference type="Pfam" id="PF14905">
    <property type="entry name" value="OMP_b-brl_3"/>
    <property type="match status" value="1"/>
</dbReference>
<evidence type="ECO:0000256" key="1">
    <source>
        <dbReference type="ARBA" id="ARBA00004571"/>
    </source>
</evidence>
<protein>
    <submittedName>
        <fullName evidence="11">Outer membrane beta-barrel family protein</fullName>
    </submittedName>
</protein>
<comment type="subcellular location">
    <subcellularLocation>
        <location evidence="1">Cell outer membrane</location>
        <topology evidence="1">Multi-pass membrane protein</topology>
    </subcellularLocation>
</comment>
<reference evidence="12" key="1">
    <citation type="journal article" date="2019" name="Int. J. Syst. Evol. Microbiol.">
        <title>The Global Catalogue of Microorganisms (GCM) 10K type strain sequencing project: providing services to taxonomists for standard genome sequencing and annotation.</title>
        <authorList>
            <consortium name="The Broad Institute Genomics Platform"/>
            <consortium name="The Broad Institute Genome Sequencing Center for Infectious Disease"/>
            <person name="Wu L."/>
            <person name="Ma J."/>
        </authorList>
    </citation>
    <scope>NUCLEOTIDE SEQUENCE [LARGE SCALE GENOMIC DNA]</scope>
    <source>
        <strain evidence="12">JCM 17927</strain>
    </source>
</reference>
<dbReference type="Pfam" id="PF13620">
    <property type="entry name" value="CarboxypepD_reg"/>
    <property type="match status" value="1"/>
</dbReference>
<dbReference type="PANTHER" id="PTHR30069:SF29">
    <property type="entry name" value="HEMOGLOBIN AND HEMOGLOBIN-HAPTOGLOBIN-BINDING PROTEIN 1-RELATED"/>
    <property type="match status" value="1"/>
</dbReference>
<evidence type="ECO:0000313" key="12">
    <source>
        <dbReference type="Proteomes" id="UP001501175"/>
    </source>
</evidence>
<dbReference type="InterPro" id="IPR036942">
    <property type="entry name" value="Beta-barrel_TonB_sf"/>
</dbReference>
<keyword evidence="3" id="KW-1134">Transmembrane beta strand</keyword>
<sequence>MKGFLLPLLAGIGLSVSVIAQTTPVQPQDTTVPQINPSTQITSKGKISGTITDATTSKPVEFATVALLDPVTGKPIGGTNSDENGRFTINQVAFGQYRLMISFVGYDSRVIDNVSVSVEKPEVALGSVAVQANTQTLTEVVVTGQKALIEDKEDRLVYNAEKDLSNTGGTAIDVMKKVPMLTVDPDGTITLKGSTSIKVLINNKPSSIMARSINEALQMIPAEVIKSVEVITAPSAKYDAEGTAGVINIITKNQLQGLTGGVNTSVGSRSRNLSGNVNYKRGKLSIASYGGGNRNNYFGGSESVRQNLREGQVISTVEQNNQYRNRGYSGFGSVNIDYDLDSTNRIGIDASFGGDGRNTFSTRDTRVASANPQEFRRYNNSENDNSHMDVNFNYTKTFKRPEQEYTFLAQYNRNDNHSNYNLTQYPLPESEVINYRERNTNDNAQNELTIQTDYTHSFSTETRRLLEVGMKAIRRDVSSNYQLENSPDGSLNFQDDPSRANIFEYQQLVWSSYASFRMRTARKWGFNLGGRFELTDIDANFISTQTKFADSYQNFLPNVTVFKRFSDSQRLRLNYSQRIQRPSIFFLNPYVNYSDPKNISSGNPYLDPELAHSVELTYSTYTDKGSSFNAMVFSRQTNNAIERVTSVDTSGVSSSTFRNIAQNATYGLTLFGSVRPVKQWNINSSVGINYNLLNSPALQVENENISYRFNLNTSLQLPNHFSLQANGSFNSRRIQLQGQSSSFYYYGFSARKEFKKQNVTATANFENPFRRYNVIENEFRTNTFVTDATNYNVIRNIRLSVNWRFGKMSTTPDRNRKKIANDDGKQS</sequence>
<dbReference type="InterPro" id="IPR041700">
    <property type="entry name" value="OMP_b-brl_3"/>
</dbReference>
<evidence type="ECO:0000256" key="2">
    <source>
        <dbReference type="ARBA" id="ARBA00022448"/>
    </source>
</evidence>
<keyword evidence="2" id="KW-0813">Transport</keyword>
<organism evidence="11 12">
    <name type="scientific">Nibrella saemangeumensis</name>
    <dbReference type="NCBI Taxonomy" id="1084526"/>
    <lineage>
        <taxon>Bacteria</taxon>
        <taxon>Pseudomonadati</taxon>
        <taxon>Bacteroidota</taxon>
        <taxon>Cytophagia</taxon>
        <taxon>Cytophagales</taxon>
        <taxon>Spirosomataceae</taxon>
        <taxon>Nibrella</taxon>
    </lineage>
</organism>
<dbReference type="InterPro" id="IPR039426">
    <property type="entry name" value="TonB-dep_rcpt-like"/>
</dbReference>
<proteinExistence type="predicted"/>
<evidence type="ECO:0000256" key="3">
    <source>
        <dbReference type="ARBA" id="ARBA00022452"/>
    </source>
</evidence>
<dbReference type="InterPro" id="IPR037066">
    <property type="entry name" value="Plug_dom_sf"/>
</dbReference>
<dbReference type="InterPro" id="IPR008969">
    <property type="entry name" value="CarboxyPept-like_regulatory"/>
</dbReference>
<accession>A0ABP8MMX4</accession>
<dbReference type="Gene3D" id="2.40.170.20">
    <property type="entry name" value="TonB-dependent receptor, beta-barrel domain"/>
    <property type="match status" value="1"/>
</dbReference>
<gene>
    <name evidence="11" type="ORF">GCM10023189_16040</name>
</gene>
<evidence type="ECO:0000259" key="10">
    <source>
        <dbReference type="Pfam" id="PF14905"/>
    </source>
</evidence>
<dbReference type="PANTHER" id="PTHR30069">
    <property type="entry name" value="TONB-DEPENDENT OUTER MEMBRANE RECEPTOR"/>
    <property type="match status" value="1"/>
</dbReference>
<dbReference type="InterPro" id="IPR012910">
    <property type="entry name" value="Plug_dom"/>
</dbReference>
<keyword evidence="6" id="KW-0472">Membrane</keyword>
<dbReference type="Pfam" id="PF07715">
    <property type="entry name" value="Plug"/>
    <property type="match status" value="1"/>
</dbReference>
<feature type="signal peptide" evidence="8">
    <location>
        <begin position="1"/>
        <end position="20"/>
    </location>
</feature>
<evidence type="ECO:0000259" key="9">
    <source>
        <dbReference type="Pfam" id="PF07715"/>
    </source>
</evidence>
<comment type="caution">
    <text evidence="11">The sequence shown here is derived from an EMBL/GenBank/DDBJ whole genome shotgun (WGS) entry which is preliminary data.</text>
</comment>
<feature type="chain" id="PRO_5045197390" evidence="8">
    <location>
        <begin position="21"/>
        <end position="827"/>
    </location>
</feature>
<evidence type="ECO:0000256" key="7">
    <source>
        <dbReference type="ARBA" id="ARBA00023237"/>
    </source>
</evidence>
<keyword evidence="4" id="KW-0812">Transmembrane</keyword>
<dbReference type="Gene3D" id="2.170.130.10">
    <property type="entry name" value="TonB-dependent receptor, plug domain"/>
    <property type="match status" value="1"/>
</dbReference>
<evidence type="ECO:0000256" key="6">
    <source>
        <dbReference type="ARBA" id="ARBA00023136"/>
    </source>
</evidence>
<keyword evidence="5 8" id="KW-0732">Signal</keyword>
<dbReference type="SUPFAM" id="SSF49464">
    <property type="entry name" value="Carboxypeptidase regulatory domain-like"/>
    <property type="match status" value="1"/>
</dbReference>
<evidence type="ECO:0000256" key="5">
    <source>
        <dbReference type="ARBA" id="ARBA00022729"/>
    </source>
</evidence>
<evidence type="ECO:0000256" key="4">
    <source>
        <dbReference type="ARBA" id="ARBA00022692"/>
    </source>
</evidence>
<name>A0ABP8MMX4_9BACT</name>
<dbReference type="SUPFAM" id="SSF56935">
    <property type="entry name" value="Porins"/>
    <property type="match status" value="1"/>
</dbReference>